<proteinExistence type="predicted"/>
<organism evidence="1 2">
    <name type="scientific">Enterocloster bolteae</name>
    <dbReference type="NCBI Taxonomy" id="208479"/>
    <lineage>
        <taxon>Bacteria</taxon>
        <taxon>Bacillati</taxon>
        <taxon>Bacillota</taxon>
        <taxon>Clostridia</taxon>
        <taxon>Lachnospirales</taxon>
        <taxon>Lachnospiraceae</taxon>
        <taxon>Enterocloster</taxon>
    </lineage>
</organism>
<dbReference type="RefSeq" id="WP_118017294.1">
    <property type="nucleotide sequence ID" value="NZ_CAUHGS010000006.1"/>
</dbReference>
<sequence>MLNLIVCKDRKEVIQRMEEQFSGLNVVSYIFLIDQDSIAEQFQNIISWKSNAFRDKLSKDIMRKIDNSKYVGKYEIKTPIGKTIVTSMCTGAKLALLLEYYRKQKIVVYTKHSCAGENVWEYLAKSDNEYTFNVCIEDSIFRWRQLGEYIRDFNEEEWKEYFHMELMRCDLC</sequence>
<gene>
    <name evidence="1" type="ORF">DWW02_01875</name>
</gene>
<comment type="caution">
    <text evidence="1">The sequence shown here is derived from an EMBL/GenBank/DDBJ whole genome shotgun (WGS) entry which is preliminary data.</text>
</comment>
<evidence type="ECO:0000313" key="1">
    <source>
        <dbReference type="EMBL" id="RGV78510.1"/>
    </source>
</evidence>
<name>A0A412ZE47_9FIRM</name>
<evidence type="ECO:0000313" key="2">
    <source>
        <dbReference type="Proteomes" id="UP000284543"/>
    </source>
</evidence>
<reference evidence="1 2" key="1">
    <citation type="submission" date="2018-08" db="EMBL/GenBank/DDBJ databases">
        <title>A genome reference for cultivated species of the human gut microbiota.</title>
        <authorList>
            <person name="Zou Y."/>
            <person name="Xue W."/>
            <person name="Luo G."/>
        </authorList>
    </citation>
    <scope>NUCLEOTIDE SEQUENCE [LARGE SCALE GENOMIC DNA]</scope>
    <source>
        <strain evidence="1 2">AF14-18</strain>
    </source>
</reference>
<protein>
    <submittedName>
        <fullName evidence="1">Uncharacterized protein</fullName>
    </submittedName>
</protein>
<dbReference type="EMBL" id="QRZM01000001">
    <property type="protein sequence ID" value="RGV78510.1"/>
    <property type="molecule type" value="Genomic_DNA"/>
</dbReference>
<accession>A0A412ZE47</accession>
<dbReference type="AlphaFoldDB" id="A0A412ZE47"/>
<dbReference type="Proteomes" id="UP000284543">
    <property type="component" value="Unassembled WGS sequence"/>
</dbReference>